<dbReference type="CDD" id="cd01745">
    <property type="entry name" value="GATase1_2"/>
    <property type="match status" value="1"/>
</dbReference>
<dbReference type="EMBL" id="AP022596">
    <property type="protein sequence ID" value="BBY66017.1"/>
    <property type="molecule type" value="Genomic_DNA"/>
</dbReference>
<keyword evidence="2" id="KW-1185">Reference proteome</keyword>
<evidence type="ECO:0000313" key="1">
    <source>
        <dbReference type="EMBL" id="BBY66017.1"/>
    </source>
</evidence>
<keyword evidence="1" id="KW-0378">Hydrolase</keyword>
<dbReference type="PANTHER" id="PTHR43235:SF1">
    <property type="entry name" value="GLUTAMINE AMIDOTRANSFERASE PB2B2.05-RELATED"/>
    <property type="match status" value="1"/>
</dbReference>
<organism evidence="1 2">
    <name type="scientific">Mycolicibacterium helvum</name>
    <dbReference type="NCBI Taxonomy" id="1534349"/>
    <lineage>
        <taxon>Bacteria</taxon>
        <taxon>Bacillati</taxon>
        <taxon>Actinomycetota</taxon>
        <taxon>Actinomycetes</taxon>
        <taxon>Mycobacteriales</taxon>
        <taxon>Mycobacteriaceae</taxon>
        <taxon>Mycolicibacterium</taxon>
    </lineage>
</organism>
<proteinExistence type="predicted"/>
<dbReference type="Pfam" id="PF07722">
    <property type="entry name" value="Peptidase_C26"/>
    <property type="match status" value="1"/>
</dbReference>
<dbReference type="InterPro" id="IPR011697">
    <property type="entry name" value="Peptidase_C26"/>
</dbReference>
<dbReference type="GO" id="GO:0033969">
    <property type="term" value="F:gamma-glutamyl-gamma-aminobutyrate hydrolase activity"/>
    <property type="evidence" value="ECO:0007669"/>
    <property type="project" value="TreeGrafter"/>
</dbReference>
<accession>A0A7I7T9T5</accession>
<dbReference type="PANTHER" id="PTHR43235">
    <property type="entry name" value="GLUTAMINE AMIDOTRANSFERASE PB2B2.05-RELATED"/>
    <property type="match status" value="1"/>
</dbReference>
<dbReference type="GO" id="GO:0006598">
    <property type="term" value="P:polyamine catabolic process"/>
    <property type="evidence" value="ECO:0007669"/>
    <property type="project" value="TreeGrafter"/>
</dbReference>
<dbReference type="Gene3D" id="3.40.50.880">
    <property type="match status" value="1"/>
</dbReference>
<dbReference type="AlphaFoldDB" id="A0A7I7T9T5"/>
<name>A0A7I7T9T5_9MYCO</name>
<sequence>MLHYVDDHIGRLPSIGLTGRRQAAGTDFEPVVRDALVETFFVDYAAAIARAGGIPLLLSMECDPVAVVEQLDGLVLSGGADVDPRRYGATPGPHASGLEPRRDEFELAVLDAAWARGIPVLGICRGTQLINVGRGGTLVPHLPNDSGEAHSFLGYPRHHRAHPVDLIEGSIPHELFGPRITVNSLHHQAVAEPGTGLVVAGRAPDGVVEAIQAVDAPVVGVQWHPEMLDGTDPLFGWLIDNARLRNTTTTARKQEENVVNA</sequence>
<dbReference type="SUPFAM" id="SSF52317">
    <property type="entry name" value="Class I glutamine amidotransferase-like"/>
    <property type="match status" value="1"/>
</dbReference>
<dbReference type="GO" id="GO:0005829">
    <property type="term" value="C:cytosol"/>
    <property type="evidence" value="ECO:0007669"/>
    <property type="project" value="TreeGrafter"/>
</dbReference>
<evidence type="ECO:0000313" key="2">
    <source>
        <dbReference type="Proteomes" id="UP000467148"/>
    </source>
</evidence>
<dbReference type="PROSITE" id="PS51273">
    <property type="entry name" value="GATASE_TYPE_1"/>
    <property type="match status" value="1"/>
</dbReference>
<dbReference type="Proteomes" id="UP000467148">
    <property type="component" value="Chromosome"/>
</dbReference>
<dbReference type="InterPro" id="IPR029062">
    <property type="entry name" value="Class_I_gatase-like"/>
</dbReference>
<protein>
    <submittedName>
        <fullName evidence="1">Gamma-glutamyl-gamma-aminobutyrate hydrolase</fullName>
    </submittedName>
</protein>
<dbReference type="RefSeq" id="WP_163750001.1">
    <property type="nucleotide sequence ID" value="NZ_AP022596.1"/>
</dbReference>
<reference evidence="1 2" key="1">
    <citation type="journal article" date="2019" name="Emerg. Microbes Infect.">
        <title>Comprehensive subspecies identification of 175 nontuberculous mycobacteria species based on 7547 genomic profiles.</title>
        <authorList>
            <person name="Matsumoto Y."/>
            <person name="Kinjo T."/>
            <person name="Motooka D."/>
            <person name="Nabeya D."/>
            <person name="Jung N."/>
            <person name="Uechi K."/>
            <person name="Horii T."/>
            <person name="Iida T."/>
            <person name="Fujita J."/>
            <person name="Nakamura S."/>
        </authorList>
    </citation>
    <scope>NUCLEOTIDE SEQUENCE [LARGE SCALE GENOMIC DNA]</scope>
    <source>
        <strain evidence="1 2">JCM 30396</strain>
    </source>
</reference>
<dbReference type="InterPro" id="IPR044668">
    <property type="entry name" value="PuuD-like"/>
</dbReference>
<gene>
    <name evidence="1" type="ORF">MHEL_42600</name>
</gene>
<dbReference type="KEGG" id="mhev:MHEL_42600"/>